<dbReference type="EMBL" id="AVPS01000001">
    <property type="protein sequence ID" value="KGM52947.1"/>
    <property type="molecule type" value="Genomic_DNA"/>
</dbReference>
<gene>
    <name evidence="6" type="ORF">N792_01595</name>
</gene>
<dbReference type="InterPro" id="IPR014710">
    <property type="entry name" value="RmlC-like_jellyroll"/>
</dbReference>
<dbReference type="Gene3D" id="2.160.10.10">
    <property type="entry name" value="Hexapeptide repeat proteins"/>
    <property type="match status" value="1"/>
</dbReference>
<dbReference type="Proteomes" id="UP000030017">
    <property type="component" value="Unassembled WGS sequence"/>
</dbReference>
<comment type="caution">
    <text evidence="6">The sequence shown here is derived from an EMBL/GenBank/DDBJ whole genome shotgun (WGS) entry which is preliminary data.</text>
</comment>
<dbReference type="Pfam" id="PF05523">
    <property type="entry name" value="FdtA"/>
    <property type="match status" value="1"/>
</dbReference>
<dbReference type="InterPro" id="IPR050179">
    <property type="entry name" value="Trans_hexapeptide_repeat"/>
</dbReference>
<proteinExistence type="inferred from homology"/>
<dbReference type="AlphaFoldDB" id="A0A0A0EUY0"/>
<dbReference type="PANTHER" id="PTHR43300:SF4">
    <property type="entry name" value="ACYL-[ACYL-CARRIER-PROTEIN]--UDP-N-ACETYLGLUCOSAMINE O-ACYLTRANSFERASE"/>
    <property type="match status" value="1"/>
</dbReference>
<evidence type="ECO:0000259" key="5">
    <source>
        <dbReference type="Pfam" id="PF05523"/>
    </source>
</evidence>
<dbReference type="Gene3D" id="2.60.120.10">
    <property type="entry name" value="Jelly Rolls"/>
    <property type="match status" value="1"/>
</dbReference>
<evidence type="ECO:0000313" key="7">
    <source>
        <dbReference type="Proteomes" id="UP000030017"/>
    </source>
</evidence>
<dbReference type="eggNOG" id="COG0110">
    <property type="taxonomic scope" value="Bacteria"/>
</dbReference>
<dbReference type="InterPro" id="IPR008894">
    <property type="entry name" value="QdtA_cupin_dom"/>
</dbReference>
<dbReference type="CDD" id="cd20292">
    <property type="entry name" value="cupin_QdtA-like"/>
    <property type="match status" value="1"/>
</dbReference>
<dbReference type="SUPFAM" id="SSF51182">
    <property type="entry name" value="RmlC-like cupins"/>
    <property type="match status" value="1"/>
</dbReference>
<dbReference type="InterPro" id="IPR011004">
    <property type="entry name" value="Trimer_LpxA-like_sf"/>
</dbReference>
<dbReference type="InterPro" id="IPR011051">
    <property type="entry name" value="RmlC_Cupin_sf"/>
</dbReference>
<protein>
    <submittedName>
        <fullName evidence="6">Isomerase</fullName>
    </submittedName>
</protein>
<keyword evidence="2" id="KW-0808">Transferase</keyword>
<keyword evidence="7" id="KW-1185">Reference proteome</keyword>
<dbReference type="RefSeq" id="WP_036191828.1">
    <property type="nucleotide sequence ID" value="NZ_AVPS01000001.1"/>
</dbReference>
<organism evidence="6 7">
    <name type="scientific">Lysobacter concretionis Ko07 = DSM 16239</name>
    <dbReference type="NCBI Taxonomy" id="1122185"/>
    <lineage>
        <taxon>Bacteria</taxon>
        <taxon>Pseudomonadati</taxon>
        <taxon>Pseudomonadota</taxon>
        <taxon>Gammaproteobacteria</taxon>
        <taxon>Lysobacterales</taxon>
        <taxon>Lysobacteraceae</taxon>
        <taxon>Novilysobacter</taxon>
    </lineage>
</organism>
<evidence type="ECO:0000256" key="3">
    <source>
        <dbReference type="ARBA" id="ARBA00022737"/>
    </source>
</evidence>
<evidence type="ECO:0000256" key="1">
    <source>
        <dbReference type="ARBA" id="ARBA00007274"/>
    </source>
</evidence>
<comment type="similarity">
    <text evidence="1">Belongs to the transferase hexapeptide repeat family.</text>
</comment>
<dbReference type="OrthoDB" id="9800846at2"/>
<sequence>MSFFVHPNALCESDQIGEGTRIWAFAHVLSGARLGSNCNICDGVFIESDVIVGDRVTIKCGVQLWDGVRLGDDVFIGPNATFTNDLFPRSKVYPEKFLGTVVEANASIGANATILAGATIGSGAMVGAGAVVTRSVPPNAIVVGNPARIVGYVSDRGSATKPQEAAEQGISATSVPGVNLYRMPSFADMRGSLSVGDFEDFLPFHAKRYFLVYDVPTQETRGEHAHKRCHQFLVCVSGSVHVLADDGTRRVDVELNSPDQGIHLPPMIWGTQYKYSKDAVLLVFASEPYDSDEYIRDYACFKALANATE</sequence>
<keyword evidence="4" id="KW-0012">Acyltransferase</keyword>
<name>A0A0A0EUY0_9GAMM</name>
<dbReference type="CDD" id="cd03358">
    <property type="entry name" value="LbH_WxcM_N_like"/>
    <property type="match status" value="1"/>
</dbReference>
<dbReference type="InterPro" id="IPR001451">
    <property type="entry name" value="Hexapep"/>
</dbReference>
<dbReference type="GO" id="GO:0016746">
    <property type="term" value="F:acyltransferase activity"/>
    <property type="evidence" value="ECO:0007669"/>
    <property type="project" value="UniProtKB-KW"/>
</dbReference>
<evidence type="ECO:0000313" key="6">
    <source>
        <dbReference type="EMBL" id="KGM52947.1"/>
    </source>
</evidence>
<dbReference type="Pfam" id="PF00132">
    <property type="entry name" value="Hexapep"/>
    <property type="match status" value="3"/>
</dbReference>
<evidence type="ECO:0000256" key="4">
    <source>
        <dbReference type="ARBA" id="ARBA00023315"/>
    </source>
</evidence>
<dbReference type="GO" id="GO:0016853">
    <property type="term" value="F:isomerase activity"/>
    <property type="evidence" value="ECO:0007669"/>
    <property type="project" value="UniProtKB-KW"/>
</dbReference>
<dbReference type="STRING" id="1122185.N792_01595"/>
<keyword evidence="6" id="KW-0413">Isomerase</keyword>
<reference evidence="6 7" key="1">
    <citation type="submission" date="2013-08" db="EMBL/GenBank/DDBJ databases">
        <title>Genome sequencing of Lysobacter.</title>
        <authorList>
            <person name="Zhang S."/>
            <person name="Wang G."/>
        </authorList>
    </citation>
    <scope>NUCLEOTIDE SEQUENCE [LARGE SCALE GENOMIC DNA]</scope>
    <source>
        <strain evidence="6 7">Ko07</strain>
    </source>
</reference>
<dbReference type="PROSITE" id="PS00101">
    <property type="entry name" value="HEXAPEP_TRANSFERASES"/>
    <property type="match status" value="1"/>
</dbReference>
<keyword evidence="3" id="KW-0677">Repeat</keyword>
<dbReference type="SUPFAM" id="SSF51161">
    <property type="entry name" value="Trimeric LpxA-like enzymes"/>
    <property type="match status" value="1"/>
</dbReference>
<feature type="domain" description="Sugar 3,4-ketoisomerase QdtA cupin" evidence="5">
    <location>
        <begin position="178"/>
        <end position="304"/>
    </location>
</feature>
<accession>A0A0A0EUY0</accession>
<dbReference type="PANTHER" id="PTHR43300">
    <property type="entry name" value="ACETYLTRANSFERASE"/>
    <property type="match status" value="1"/>
</dbReference>
<evidence type="ECO:0000256" key="2">
    <source>
        <dbReference type="ARBA" id="ARBA00022679"/>
    </source>
</evidence>
<dbReference type="InterPro" id="IPR018357">
    <property type="entry name" value="Hexapep_transf_CS"/>
</dbReference>